<accession>A0A6J1TKY3</accession>
<evidence type="ECO:0000256" key="5">
    <source>
        <dbReference type="PROSITE-ProRule" id="PRU00042"/>
    </source>
</evidence>
<evidence type="ECO:0000256" key="2">
    <source>
        <dbReference type="ARBA" id="ARBA00022737"/>
    </source>
</evidence>
<dbReference type="Pfam" id="PF00096">
    <property type="entry name" value="zf-C2H2"/>
    <property type="match status" value="1"/>
</dbReference>
<keyword evidence="1" id="KW-0479">Metal-binding</keyword>
<evidence type="ECO:0000256" key="3">
    <source>
        <dbReference type="ARBA" id="ARBA00022771"/>
    </source>
</evidence>
<evidence type="ECO:0000313" key="8">
    <source>
        <dbReference type="RefSeq" id="XP_026291486.1"/>
    </source>
</evidence>
<dbReference type="Gene3D" id="3.30.160.60">
    <property type="entry name" value="Classic Zinc Finger"/>
    <property type="match status" value="1"/>
</dbReference>
<keyword evidence="3 5" id="KW-0863">Zinc-finger</keyword>
<organism evidence="7 8">
    <name type="scientific">Frankliniella occidentalis</name>
    <name type="common">Western flower thrips</name>
    <name type="synonym">Euthrips occidentalis</name>
    <dbReference type="NCBI Taxonomy" id="133901"/>
    <lineage>
        <taxon>Eukaryota</taxon>
        <taxon>Metazoa</taxon>
        <taxon>Ecdysozoa</taxon>
        <taxon>Arthropoda</taxon>
        <taxon>Hexapoda</taxon>
        <taxon>Insecta</taxon>
        <taxon>Pterygota</taxon>
        <taxon>Neoptera</taxon>
        <taxon>Paraneoptera</taxon>
        <taxon>Thysanoptera</taxon>
        <taxon>Terebrantia</taxon>
        <taxon>Thripoidea</taxon>
        <taxon>Thripidae</taxon>
        <taxon>Frankliniella</taxon>
    </lineage>
</organism>
<evidence type="ECO:0000256" key="4">
    <source>
        <dbReference type="ARBA" id="ARBA00022833"/>
    </source>
</evidence>
<keyword evidence="7" id="KW-1185">Reference proteome</keyword>
<sequence>MSPLIKGEWRLMDSFSASNILDTTPVPGSVPRKALYFSPIVPQGPIPAVTEQEKIAYTCSQCGKVYQYLHNLKKHQRMECGKDPQFACPHCPHRSYAKWNLNKHIQSRHQGLSVQ</sequence>
<dbReference type="RefSeq" id="XP_026291486.1">
    <property type="nucleotide sequence ID" value="XM_026435701.2"/>
</dbReference>
<reference evidence="8" key="1">
    <citation type="submission" date="2025-08" db="UniProtKB">
        <authorList>
            <consortium name="RefSeq"/>
        </authorList>
    </citation>
    <scope>IDENTIFICATION</scope>
    <source>
        <tissue evidence="8">Whole organism</tissue>
    </source>
</reference>
<evidence type="ECO:0000256" key="1">
    <source>
        <dbReference type="ARBA" id="ARBA00022723"/>
    </source>
</evidence>
<dbReference type="GeneID" id="113216016"/>
<feature type="domain" description="C2H2-type" evidence="6">
    <location>
        <begin position="57"/>
        <end position="84"/>
    </location>
</feature>
<gene>
    <name evidence="8" type="primary">LOC113216016</name>
</gene>
<dbReference type="OrthoDB" id="10004641at2759"/>
<keyword evidence="2" id="KW-0677">Repeat</keyword>
<proteinExistence type="predicted"/>
<dbReference type="AlphaFoldDB" id="A0A6J1TKY3"/>
<dbReference type="FunFam" id="3.30.160.60:FF:000100">
    <property type="entry name" value="Zinc finger 45-like"/>
    <property type="match status" value="1"/>
</dbReference>
<dbReference type="InterPro" id="IPR013087">
    <property type="entry name" value="Znf_C2H2_type"/>
</dbReference>
<dbReference type="Proteomes" id="UP000504606">
    <property type="component" value="Unplaced"/>
</dbReference>
<dbReference type="GO" id="GO:0008270">
    <property type="term" value="F:zinc ion binding"/>
    <property type="evidence" value="ECO:0007669"/>
    <property type="project" value="UniProtKB-KW"/>
</dbReference>
<keyword evidence="4" id="KW-0862">Zinc</keyword>
<name>A0A6J1TKY3_FRAOC</name>
<dbReference type="PROSITE" id="PS50157">
    <property type="entry name" value="ZINC_FINGER_C2H2_2"/>
    <property type="match status" value="1"/>
</dbReference>
<dbReference type="InterPro" id="IPR036236">
    <property type="entry name" value="Znf_C2H2_sf"/>
</dbReference>
<dbReference type="SMART" id="SM00355">
    <property type="entry name" value="ZnF_C2H2"/>
    <property type="match status" value="2"/>
</dbReference>
<evidence type="ECO:0000313" key="7">
    <source>
        <dbReference type="Proteomes" id="UP000504606"/>
    </source>
</evidence>
<protein>
    <submittedName>
        <fullName evidence="8">Zinc finger Y-chromosomal protein 2</fullName>
    </submittedName>
</protein>
<evidence type="ECO:0000259" key="6">
    <source>
        <dbReference type="PROSITE" id="PS50157"/>
    </source>
</evidence>
<dbReference type="SUPFAM" id="SSF57667">
    <property type="entry name" value="beta-beta-alpha zinc fingers"/>
    <property type="match status" value="1"/>
</dbReference>
<dbReference type="KEGG" id="foc:113216016"/>